<dbReference type="GO" id="GO:0008757">
    <property type="term" value="F:S-adenosylmethionine-dependent methyltransferase activity"/>
    <property type="evidence" value="ECO:0007669"/>
    <property type="project" value="InterPro"/>
</dbReference>
<dbReference type="Gene3D" id="3.40.50.150">
    <property type="entry name" value="Vaccinia Virus protein VP39"/>
    <property type="match status" value="1"/>
</dbReference>
<protein>
    <submittedName>
        <fullName evidence="2">Methyltransferase</fullName>
    </submittedName>
</protein>
<dbReference type="OrthoDB" id="9787738at2"/>
<accession>A0A0D6PD29</accession>
<dbReference type="EMBL" id="BANC01000020">
    <property type="protein sequence ID" value="GAN79256.1"/>
    <property type="molecule type" value="Genomic_DNA"/>
</dbReference>
<dbReference type="GO" id="GO:0032259">
    <property type="term" value="P:methylation"/>
    <property type="evidence" value="ECO:0007669"/>
    <property type="project" value="UniProtKB-KW"/>
</dbReference>
<name>A0A0D6PD29_9PROT</name>
<dbReference type="PANTHER" id="PTHR43591">
    <property type="entry name" value="METHYLTRANSFERASE"/>
    <property type="match status" value="1"/>
</dbReference>
<dbReference type="PANTHER" id="PTHR43591:SF110">
    <property type="entry name" value="RHODANESE DOMAIN-CONTAINING PROTEIN"/>
    <property type="match status" value="1"/>
</dbReference>
<organism evidence="2 3">
    <name type="scientific">Acidocella aminolytica 101 = DSM 11237</name>
    <dbReference type="NCBI Taxonomy" id="1120923"/>
    <lineage>
        <taxon>Bacteria</taxon>
        <taxon>Pseudomonadati</taxon>
        <taxon>Pseudomonadota</taxon>
        <taxon>Alphaproteobacteria</taxon>
        <taxon>Acetobacterales</taxon>
        <taxon>Acidocellaceae</taxon>
        <taxon>Acidocella</taxon>
    </lineage>
</organism>
<dbReference type="InterPro" id="IPR013216">
    <property type="entry name" value="Methyltransf_11"/>
</dbReference>
<dbReference type="Proteomes" id="UP000032668">
    <property type="component" value="Unassembled WGS sequence"/>
</dbReference>
<dbReference type="CDD" id="cd02440">
    <property type="entry name" value="AdoMet_MTases"/>
    <property type="match status" value="1"/>
</dbReference>
<feature type="domain" description="Methyltransferase type 11" evidence="1">
    <location>
        <begin position="46"/>
        <end position="142"/>
    </location>
</feature>
<dbReference type="STRING" id="1120923.SAMN02746095_00253"/>
<dbReference type="Pfam" id="PF08241">
    <property type="entry name" value="Methyltransf_11"/>
    <property type="match status" value="1"/>
</dbReference>
<evidence type="ECO:0000259" key="1">
    <source>
        <dbReference type="Pfam" id="PF08241"/>
    </source>
</evidence>
<dbReference type="RefSeq" id="WP_048877722.1">
    <property type="nucleotide sequence ID" value="NZ_BANC01000020.1"/>
</dbReference>
<reference evidence="2 3" key="1">
    <citation type="submission" date="2012-11" db="EMBL/GenBank/DDBJ databases">
        <title>Whole genome sequence of Acidocella aminolytica 101 = DSM 11237.</title>
        <authorList>
            <person name="Azuma Y."/>
            <person name="Higashiura N."/>
            <person name="Hirakawa H."/>
            <person name="Matsushita K."/>
        </authorList>
    </citation>
    <scope>NUCLEOTIDE SEQUENCE [LARGE SCALE GENOMIC DNA]</scope>
    <source>
        <strain evidence="3">101 / DSM 11237</strain>
    </source>
</reference>
<comment type="caution">
    <text evidence="2">The sequence shown here is derived from an EMBL/GenBank/DDBJ whole genome shotgun (WGS) entry which is preliminary data.</text>
</comment>
<keyword evidence="2" id="KW-0808">Transferase</keyword>
<keyword evidence="2" id="KW-0489">Methyltransferase</keyword>
<proteinExistence type="predicted"/>
<evidence type="ECO:0000313" key="2">
    <source>
        <dbReference type="EMBL" id="GAN79256.1"/>
    </source>
</evidence>
<evidence type="ECO:0000313" key="3">
    <source>
        <dbReference type="Proteomes" id="UP000032668"/>
    </source>
</evidence>
<sequence length="252" mass="28196">MNQRNFTADHYGVRTEAYVQSQVHAAGEDLDEMEAMLRALKPERVLDLGCGGGHVSYRAAKYARNVVACDITHGMLEAVAKEAATKGLENIETKQAAAEDLPFEAGYFDVVLCRFTAHHWSDFLAGLKQARRVIEPGGTALFIDTLAPVQRVLDTHLQAMEVLRDPSHVRNYSVVEWCCALAEAGFSMRNCTVRRLRMEFKSWTHRTRTPEVTVAAIRQLQNSAPESVRDYFMISDDGSFELEVASMQVQAI</sequence>
<keyword evidence="3" id="KW-1185">Reference proteome</keyword>
<dbReference type="AlphaFoldDB" id="A0A0D6PD29"/>
<dbReference type="SUPFAM" id="SSF53335">
    <property type="entry name" value="S-adenosyl-L-methionine-dependent methyltransferases"/>
    <property type="match status" value="1"/>
</dbReference>
<dbReference type="InterPro" id="IPR029063">
    <property type="entry name" value="SAM-dependent_MTases_sf"/>
</dbReference>
<gene>
    <name evidence="2" type="ORF">Aam_020_020</name>
</gene>